<reference evidence="2" key="1">
    <citation type="submission" date="2022-11" db="UniProtKB">
        <authorList>
            <consortium name="WormBaseParasite"/>
        </authorList>
    </citation>
    <scope>IDENTIFICATION</scope>
</reference>
<sequence>MRKLPTSPPPSDFPSDVLKLMKKNAKPKMAVKLMQICKYFQHQKFPYFIIRTLEWNENFGWRYQAMIKSVGGWPNFQTFDLETIDKKLWILKALYITHTEDTSLINSLVPKLAVCDIYELTLDNQDIKHEHFQILANAGNITYLALKDTFIKDKNGSNVPLEDIFTVVPNIERLNM</sequence>
<organism evidence="1 2">
    <name type="scientific">Panagrolaimus davidi</name>
    <dbReference type="NCBI Taxonomy" id="227884"/>
    <lineage>
        <taxon>Eukaryota</taxon>
        <taxon>Metazoa</taxon>
        <taxon>Ecdysozoa</taxon>
        <taxon>Nematoda</taxon>
        <taxon>Chromadorea</taxon>
        <taxon>Rhabditida</taxon>
        <taxon>Tylenchina</taxon>
        <taxon>Panagrolaimomorpha</taxon>
        <taxon>Panagrolaimoidea</taxon>
        <taxon>Panagrolaimidae</taxon>
        <taxon>Panagrolaimus</taxon>
    </lineage>
</organism>
<protein>
    <submittedName>
        <fullName evidence="2">Uncharacterized protein</fullName>
    </submittedName>
</protein>
<dbReference type="WBParaSite" id="PDA_v2.g19225.t1">
    <property type="protein sequence ID" value="PDA_v2.g19225.t1"/>
    <property type="gene ID" value="PDA_v2.g19225"/>
</dbReference>
<dbReference type="AlphaFoldDB" id="A0A914PSP4"/>
<evidence type="ECO:0000313" key="2">
    <source>
        <dbReference type="WBParaSite" id="PDA_v2.g19225.t1"/>
    </source>
</evidence>
<accession>A0A914PSP4</accession>
<name>A0A914PSP4_9BILA</name>
<keyword evidence="1" id="KW-1185">Reference proteome</keyword>
<evidence type="ECO:0000313" key="1">
    <source>
        <dbReference type="Proteomes" id="UP000887578"/>
    </source>
</evidence>
<proteinExistence type="predicted"/>
<dbReference type="Proteomes" id="UP000887578">
    <property type="component" value="Unplaced"/>
</dbReference>